<dbReference type="InterPro" id="IPR012340">
    <property type="entry name" value="NA-bd_OB-fold"/>
</dbReference>
<keyword evidence="8" id="KW-1185">Reference proteome</keyword>
<dbReference type="FunFam" id="3.30.1370.10:FF:000001">
    <property type="entry name" value="Polyribonucleotide nucleotidyltransferase"/>
    <property type="match status" value="1"/>
</dbReference>
<dbReference type="PIRSF" id="PIRSF005499">
    <property type="entry name" value="PNPase"/>
    <property type="match status" value="1"/>
</dbReference>
<dbReference type="KEGG" id="goe:100901450"/>
<name>A0AAJ6QRM7_9ACAR</name>
<dbReference type="SUPFAM" id="SSF55666">
    <property type="entry name" value="Ribonuclease PH domain 2-like"/>
    <property type="match status" value="2"/>
</dbReference>
<evidence type="ECO:0000259" key="7">
    <source>
        <dbReference type="PROSITE" id="PS50126"/>
    </source>
</evidence>
<organism evidence="8 9">
    <name type="scientific">Galendromus occidentalis</name>
    <name type="common">western predatory mite</name>
    <dbReference type="NCBI Taxonomy" id="34638"/>
    <lineage>
        <taxon>Eukaryota</taxon>
        <taxon>Metazoa</taxon>
        <taxon>Ecdysozoa</taxon>
        <taxon>Arthropoda</taxon>
        <taxon>Chelicerata</taxon>
        <taxon>Arachnida</taxon>
        <taxon>Acari</taxon>
        <taxon>Parasitiformes</taxon>
        <taxon>Mesostigmata</taxon>
        <taxon>Gamasina</taxon>
        <taxon>Phytoseioidea</taxon>
        <taxon>Phytoseiidae</taxon>
        <taxon>Typhlodrominae</taxon>
        <taxon>Galendromus</taxon>
    </lineage>
</organism>
<keyword evidence="4" id="KW-0548">Nucleotidyltransferase</keyword>
<dbReference type="InterPro" id="IPR003029">
    <property type="entry name" value="S1_domain"/>
</dbReference>
<evidence type="ECO:0000313" key="9">
    <source>
        <dbReference type="RefSeq" id="XP_003743636.2"/>
    </source>
</evidence>
<protein>
    <recommendedName>
        <fullName evidence="2">polyribonucleotide nucleotidyltransferase</fullName>
        <ecNumber evidence="2">2.7.7.8</ecNumber>
    </recommendedName>
</protein>
<dbReference type="CDD" id="cd11364">
    <property type="entry name" value="RNase_PH_PNPase_2"/>
    <property type="match status" value="1"/>
</dbReference>
<dbReference type="PROSITE" id="PS50126">
    <property type="entry name" value="S1"/>
    <property type="match status" value="1"/>
</dbReference>
<accession>A0AAJ6QRM7</accession>
<keyword evidence="5 6" id="KW-0694">RNA-binding</keyword>
<sequence>MYRIGGRFLQSIRYAGQGQNQNLQSSLRRNCSRGVEGSEFSLSMECGNNQNLTFKMGRLAKFADGAAIAQMGETSVLVTAVSETSPTRNSFMPLSVDYRQKAAAAGRIPTNHLRRELGPTDFEILTSRSIDRSLRPMFPAGYHYETQLVCNLLAVDGLNDPDVIAINAASAALCVSDIPFNGPVGACRVAFIDGKAVPHPTRRQMASSSLDLIVSGVKHSKIVMLEASADNLCVQDFMQSVKVGMKEVSKIVQTIEDFARTHGKPKREVAAYFVPSQEMISMAETLSRDQVYEVLTDFSHDKLSRDRALSVVRETALVKLTEAFPEADNFILQESLKAVVKKVFSDLALDEEQRMDGRKLNDIRNIYCETNLFEPLHGSALFQRGQTQVMCTVSFDSPHSSLRQLDPVSQLLDGNKEKNFMLHYEFPPYATNETGRSGRIGRRELGHGNLAERALKPLVPKDFPFTIRLTSEVLESNGSSSMAAVCGGTLALLDAGVELEGSAAGIAMGLISESDPEDPKHFKRYKILTDILGIEDFLGEMDFKIAGSSKKITALQADVKIPGLPIRVVMETISEGIQGTNEILKTMRKTIPKARSKKKDNWPVVEKFEVPAHKRSQLVGLAGRNLRKITAETGVTLVPLDDNAFDVFAPNQTALLEAKEMMNSVLAESREPTLEFGGVYTAKIVEVRESGVMIQLYPNMTPTLLHNSQLDQRKVNHPSALGLTVGQEIRVKYYGRDPVSGHMRVSRKVLQATPSTVLRNHMSDSKSTPDKS</sequence>
<dbReference type="InterPro" id="IPR012162">
    <property type="entry name" value="PNPase"/>
</dbReference>
<dbReference type="FunFam" id="3.30.230.70:FF:000006">
    <property type="entry name" value="polyribonucleotide nucleotidyltransferase 1, mitochondrial"/>
    <property type="match status" value="1"/>
</dbReference>
<dbReference type="Proteomes" id="UP000694867">
    <property type="component" value="Unplaced"/>
</dbReference>
<evidence type="ECO:0000313" key="8">
    <source>
        <dbReference type="Proteomes" id="UP000694867"/>
    </source>
</evidence>
<dbReference type="InterPro" id="IPR001247">
    <property type="entry name" value="ExoRNase_PH_dom1"/>
</dbReference>
<dbReference type="Pfam" id="PF03725">
    <property type="entry name" value="RNase_PH_C"/>
    <property type="match status" value="1"/>
</dbReference>
<evidence type="ECO:0000256" key="5">
    <source>
        <dbReference type="ARBA" id="ARBA00022884"/>
    </source>
</evidence>
<dbReference type="GO" id="GO:0000958">
    <property type="term" value="P:mitochondrial mRNA catabolic process"/>
    <property type="evidence" value="ECO:0007669"/>
    <property type="project" value="TreeGrafter"/>
</dbReference>
<dbReference type="InterPro" id="IPR036456">
    <property type="entry name" value="PNPase_PH_RNA-bd_sf"/>
</dbReference>
<dbReference type="FunFam" id="2.40.50.140:FF:000113">
    <property type="entry name" value="polyribonucleotide nucleotidyltransferase 1, mitochondrial"/>
    <property type="match status" value="1"/>
</dbReference>
<dbReference type="GeneID" id="100901450"/>
<gene>
    <name evidence="9" type="primary">LOC100901450</name>
</gene>
<evidence type="ECO:0000256" key="4">
    <source>
        <dbReference type="ARBA" id="ARBA00022695"/>
    </source>
</evidence>
<dbReference type="GO" id="GO:0000175">
    <property type="term" value="F:3'-5'-RNA exonuclease activity"/>
    <property type="evidence" value="ECO:0007669"/>
    <property type="project" value="TreeGrafter"/>
</dbReference>
<dbReference type="SUPFAM" id="SSF54791">
    <property type="entry name" value="Eukaryotic type KH-domain (KH-domain type I)"/>
    <property type="match status" value="1"/>
</dbReference>
<dbReference type="CTD" id="43710"/>
<dbReference type="Gene3D" id="3.30.230.70">
    <property type="entry name" value="GHMP Kinase, N-terminal domain"/>
    <property type="match status" value="2"/>
</dbReference>
<evidence type="ECO:0000256" key="2">
    <source>
        <dbReference type="ARBA" id="ARBA00012416"/>
    </source>
</evidence>
<dbReference type="AlphaFoldDB" id="A0AAJ6QRM7"/>
<dbReference type="Gene3D" id="3.30.1370.10">
    <property type="entry name" value="K Homology domain, type 1"/>
    <property type="match status" value="1"/>
</dbReference>
<dbReference type="GO" id="GO:0005739">
    <property type="term" value="C:mitochondrion"/>
    <property type="evidence" value="ECO:0007669"/>
    <property type="project" value="TreeGrafter"/>
</dbReference>
<dbReference type="PROSITE" id="PS50084">
    <property type="entry name" value="KH_TYPE_1"/>
    <property type="match status" value="1"/>
</dbReference>
<evidence type="ECO:0000256" key="1">
    <source>
        <dbReference type="ARBA" id="ARBA00007404"/>
    </source>
</evidence>
<dbReference type="RefSeq" id="XP_003743636.2">
    <property type="nucleotide sequence ID" value="XM_003743588.2"/>
</dbReference>
<dbReference type="InterPro" id="IPR027408">
    <property type="entry name" value="PNPase/RNase_PH_dom_sf"/>
</dbReference>
<proteinExistence type="inferred from homology"/>
<evidence type="ECO:0000256" key="6">
    <source>
        <dbReference type="PROSITE-ProRule" id="PRU00117"/>
    </source>
</evidence>
<dbReference type="GO" id="GO:0003723">
    <property type="term" value="F:RNA binding"/>
    <property type="evidence" value="ECO:0007669"/>
    <property type="project" value="UniProtKB-UniRule"/>
</dbReference>
<dbReference type="InterPro" id="IPR036612">
    <property type="entry name" value="KH_dom_type_1_sf"/>
</dbReference>
<dbReference type="EC" id="2.7.7.8" evidence="2"/>
<dbReference type="SUPFAM" id="SSF46915">
    <property type="entry name" value="Polynucleotide phosphorylase/guanosine pentaphosphate synthase (PNPase/GPSI), domain 3"/>
    <property type="match status" value="1"/>
</dbReference>
<dbReference type="InterPro" id="IPR015847">
    <property type="entry name" value="ExoRNase_PH_dom2"/>
</dbReference>
<evidence type="ECO:0000256" key="3">
    <source>
        <dbReference type="ARBA" id="ARBA00022679"/>
    </source>
</evidence>
<dbReference type="SUPFAM" id="SSF50249">
    <property type="entry name" value="Nucleic acid-binding proteins"/>
    <property type="match status" value="1"/>
</dbReference>
<dbReference type="NCBIfam" id="NF008805">
    <property type="entry name" value="PRK11824.1"/>
    <property type="match status" value="1"/>
</dbReference>
<dbReference type="FunFam" id="3.30.230.70:FF:000001">
    <property type="entry name" value="Polyribonucleotide nucleotidyltransferase"/>
    <property type="match status" value="1"/>
</dbReference>
<dbReference type="GO" id="GO:0004654">
    <property type="term" value="F:polyribonucleotide nucleotidyltransferase activity"/>
    <property type="evidence" value="ECO:0007669"/>
    <property type="project" value="UniProtKB-EC"/>
</dbReference>
<dbReference type="InterPro" id="IPR020568">
    <property type="entry name" value="Ribosomal_Su5_D2-typ_SF"/>
</dbReference>
<reference evidence="9" key="1">
    <citation type="submission" date="2025-08" db="UniProtKB">
        <authorList>
            <consortium name="RefSeq"/>
        </authorList>
    </citation>
    <scope>IDENTIFICATION</scope>
</reference>
<comment type="similarity">
    <text evidence="1">Belongs to the polyribonucleotide nucleotidyltransferase family.</text>
</comment>
<dbReference type="Gene3D" id="2.40.50.140">
    <property type="entry name" value="Nucleic acid-binding proteins"/>
    <property type="match status" value="1"/>
</dbReference>
<dbReference type="CDD" id="cd11363">
    <property type="entry name" value="RNase_PH_PNPase_1"/>
    <property type="match status" value="1"/>
</dbReference>
<dbReference type="GO" id="GO:0005829">
    <property type="term" value="C:cytosol"/>
    <property type="evidence" value="ECO:0007669"/>
    <property type="project" value="TreeGrafter"/>
</dbReference>
<dbReference type="SUPFAM" id="SSF54211">
    <property type="entry name" value="Ribosomal protein S5 domain 2-like"/>
    <property type="match status" value="2"/>
</dbReference>
<feature type="domain" description="S1 motif" evidence="7">
    <location>
        <begin position="677"/>
        <end position="748"/>
    </location>
</feature>
<dbReference type="Pfam" id="PF01138">
    <property type="entry name" value="RNase_PH"/>
    <property type="match status" value="2"/>
</dbReference>
<dbReference type="InterPro" id="IPR036345">
    <property type="entry name" value="ExoRNase_PH_dom2_sf"/>
</dbReference>
<keyword evidence="3" id="KW-0808">Transferase</keyword>
<dbReference type="PANTHER" id="PTHR11252:SF0">
    <property type="entry name" value="POLYRIBONUCLEOTIDE NUCLEOTIDYLTRANSFERASE 1, MITOCHONDRIAL"/>
    <property type="match status" value="1"/>
</dbReference>
<dbReference type="GO" id="GO:0000965">
    <property type="term" value="P:mitochondrial RNA 3'-end processing"/>
    <property type="evidence" value="ECO:0007669"/>
    <property type="project" value="TreeGrafter"/>
</dbReference>
<dbReference type="CDD" id="cd09033">
    <property type="entry name" value="KH-I_PNPT1"/>
    <property type="match status" value="1"/>
</dbReference>
<dbReference type="NCBIfam" id="TIGR03591">
    <property type="entry name" value="polynuc_phos"/>
    <property type="match status" value="1"/>
</dbReference>
<dbReference type="PANTHER" id="PTHR11252">
    <property type="entry name" value="POLYRIBONUCLEOTIDE NUCLEOTIDYLTRANSFERASE"/>
    <property type="match status" value="1"/>
</dbReference>